<feature type="compositionally biased region" description="Low complexity" evidence="1">
    <location>
        <begin position="34"/>
        <end position="47"/>
    </location>
</feature>
<keyword evidence="3" id="KW-1185">Reference proteome</keyword>
<gene>
    <name evidence="2" type="ORF">AYI68_g1753</name>
</gene>
<evidence type="ECO:0000313" key="3">
    <source>
        <dbReference type="Proteomes" id="UP000187455"/>
    </source>
</evidence>
<feature type="compositionally biased region" description="Polar residues" evidence="1">
    <location>
        <begin position="81"/>
        <end position="98"/>
    </location>
</feature>
<dbReference type="PANTHER" id="PTHR16537">
    <property type="entry name" value="SJOEGREN SYNDROME/SCLERODERMA AUTOANTIGEN 1"/>
    <property type="match status" value="1"/>
</dbReference>
<dbReference type="EMBL" id="LSSL01000620">
    <property type="protein sequence ID" value="OLY84091.1"/>
    <property type="molecule type" value="Genomic_DNA"/>
</dbReference>
<sequence length="383" mass="42178">MENPQNGNKICVIHHTEKPPVCKDENPPSQNLKTNGSSTNETPNSNSEFDLLLEGSNDKNPLQSYSSSLFRSNHELSDYSVDNFQSNPSDFNTSPIQESDSKTSSDSSITKNKSNENIGVKRPSYQSELAGEKIGSYLLKGWTLLDRVCQNENCIGVPLVRNSEMLEKCALCDTNYITEENLMKKLKTQPGSMSTIDDPANNFDITVDPVTNKIKFGDRENIDASLPASDLNRGSIFENTNISIQNINSKKPTSGQSSSTRDLNNISNGLNLPSNINTNTDLSVKKQLDIFNLPHLATSNNLLNGETHLVGPALELARLSAAQSNIENKKQLTQLNKLAKEVLFQKMRELLANLKDAKNLGLISELLTVIDKCAKTIDSCSKI</sequence>
<accession>A0A1R0H4R0</accession>
<comment type="caution">
    <text evidence="2">The sequence shown here is derived from an EMBL/GenBank/DDBJ whole genome shotgun (WGS) entry which is preliminary data.</text>
</comment>
<dbReference type="Pfam" id="PF06677">
    <property type="entry name" value="Auto_anti-p27"/>
    <property type="match status" value="1"/>
</dbReference>
<evidence type="ECO:0000256" key="1">
    <source>
        <dbReference type="SAM" id="MobiDB-lite"/>
    </source>
</evidence>
<feature type="compositionally biased region" description="Low complexity" evidence="1">
    <location>
        <begin position="102"/>
        <end position="112"/>
    </location>
</feature>
<feature type="region of interest" description="Disordered" evidence="1">
    <location>
        <begin position="17"/>
        <end position="60"/>
    </location>
</feature>
<name>A0A1R0H4R0_9FUNG</name>
<organism evidence="2 3">
    <name type="scientific">Smittium mucronatum</name>
    <dbReference type="NCBI Taxonomy" id="133383"/>
    <lineage>
        <taxon>Eukaryota</taxon>
        <taxon>Fungi</taxon>
        <taxon>Fungi incertae sedis</taxon>
        <taxon>Zoopagomycota</taxon>
        <taxon>Kickxellomycotina</taxon>
        <taxon>Harpellomycetes</taxon>
        <taxon>Harpellales</taxon>
        <taxon>Legeriomycetaceae</taxon>
        <taxon>Smittium</taxon>
    </lineage>
</organism>
<feature type="compositionally biased region" description="Basic and acidic residues" evidence="1">
    <location>
        <begin position="17"/>
        <end position="26"/>
    </location>
</feature>
<evidence type="ECO:0000313" key="2">
    <source>
        <dbReference type="EMBL" id="OLY84091.1"/>
    </source>
</evidence>
<proteinExistence type="predicted"/>
<reference evidence="2 3" key="1">
    <citation type="journal article" date="2016" name="Mol. Biol. Evol.">
        <title>Genome-Wide Survey of Gut Fungi (Harpellales) Reveals the First Horizontally Transferred Ubiquitin Gene from a Mosquito Host.</title>
        <authorList>
            <person name="Wang Y."/>
            <person name="White M.M."/>
            <person name="Kvist S."/>
            <person name="Moncalvo J.M."/>
        </authorList>
    </citation>
    <scope>NUCLEOTIDE SEQUENCE [LARGE SCALE GENOMIC DNA]</scope>
    <source>
        <strain evidence="2 3">ALG-7-W6</strain>
    </source>
</reference>
<feature type="region of interest" description="Disordered" evidence="1">
    <location>
        <begin position="247"/>
        <end position="270"/>
    </location>
</feature>
<dbReference type="PANTHER" id="PTHR16537:SF1">
    <property type="entry name" value="PROTEIN ZNRD2"/>
    <property type="match status" value="1"/>
</dbReference>
<dbReference type="Proteomes" id="UP000187455">
    <property type="component" value="Unassembled WGS sequence"/>
</dbReference>
<dbReference type="STRING" id="133383.A0A1R0H4R0"/>
<dbReference type="InterPro" id="IPR009563">
    <property type="entry name" value="SSSCA1"/>
</dbReference>
<dbReference type="InterPro" id="IPR051888">
    <property type="entry name" value="UPF0148_domain"/>
</dbReference>
<feature type="region of interest" description="Disordered" evidence="1">
    <location>
        <begin position="81"/>
        <end position="119"/>
    </location>
</feature>
<dbReference type="AlphaFoldDB" id="A0A1R0H4R0"/>
<protein>
    <submittedName>
        <fullName evidence="2">Uncharacterized protein</fullName>
    </submittedName>
</protein>
<dbReference type="OrthoDB" id="28939at2759"/>